<dbReference type="InterPro" id="IPR023614">
    <property type="entry name" value="Porin_dom_sf"/>
</dbReference>
<protein>
    <submittedName>
        <fullName evidence="3">Phosphate-selective porin O and P</fullName>
    </submittedName>
</protein>
<feature type="region of interest" description="Disordered" evidence="2">
    <location>
        <begin position="78"/>
        <end position="101"/>
    </location>
</feature>
<reference evidence="3 4" key="1">
    <citation type="submission" date="2019-02" db="EMBL/GenBank/DDBJ databases">
        <title>Deep-cultivation of Planctomycetes and their phenomic and genomic characterization uncovers novel biology.</title>
        <authorList>
            <person name="Wiegand S."/>
            <person name="Jogler M."/>
            <person name="Boedeker C."/>
            <person name="Pinto D."/>
            <person name="Vollmers J."/>
            <person name="Rivas-Marin E."/>
            <person name="Kohn T."/>
            <person name="Peeters S.H."/>
            <person name="Heuer A."/>
            <person name="Rast P."/>
            <person name="Oberbeckmann S."/>
            <person name="Bunk B."/>
            <person name="Jeske O."/>
            <person name="Meyerdierks A."/>
            <person name="Storesund J.E."/>
            <person name="Kallscheuer N."/>
            <person name="Luecker S."/>
            <person name="Lage O.M."/>
            <person name="Pohl T."/>
            <person name="Merkel B.J."/>
            <person name="Hornburger P."/>
            <person name="Mueller R.-W."/>
            <person name="Bruemmer F."/>
            <person name="Labrenz M."/>
            <person name="Spormann A.M."/>
            <person name="Op den Camp H."/>
            <person name="Overmann J."/>
            <person name="Amann R."/>
            <person name="Jetten M.S.M."/>
            <person name="Mascher T."/>
            <person name="Medema M.H."/>
            <person name="Devos D.P."/>
            <person name="Kaster A.-K."/>
            <person name="Ovreas L."/>
            <person name="Rohde M."/>
            <person name="Galperin M.Y."/>
            <person name="Jogler C."/>
        </authorList>
    </citation>
    <scope>NUCLEOTIDE SEQUENCE [LARGE SCALE GENOMIC DNA]</scope>
    <source>
        <strain evidence="3 4">Pla110</strain>
    </source>
</reference>
<feature type="compositionally biased region" description="Basic and acidic residues" evidence="2">
    <location>
        <begin position="352"/>
        <end position="364"/>
    </location>
</feature>
<dbReference type="Pfam" id="PF07396">
    <property type="entry name" value="Porin_O_P"/>
    <property type="match status" value="1"/>
</dbReference>
<evidence type="ECO:0000256" key="1">
    <source>
        <dbReference type="SAM" id="Coils"/>
    </source>
</evidence>
<sequence length="546" mass="61628">MLRQGWPKYLAAIMIAGAAWGDLAVAEEKTVYTAEEVSTLLKRLEESESRIDQFEAKLKVLEENQQRLESNDHNTVEFISAQDPPPAPSADSSDEEKSSDAGDFDEFINETEKRWEEQLGVNKDLEKAIKGSVQPGGKDITMKLTGRIHADHWAFPGESPATKAFETGDSNNDTDDRIGFRRLRFGVAGDIKDNMGYKIEMEFAGGNDVEFRDAFLSFKHLPFLQTLVIGNQKRPYGLDHLNSSRYNVFMERPFVIEAFNQDSRRLGVVSYGVSEDQAYNWRFGVYNLRLIQDEGNYISDQYQSEIAGRLAHTWWYDEASDGRGYAHFGIAGTVAHPDGSTGGDAPNNLGRDQNEARFRTRPEARSTSRWLDTGRINGAEWYELAGLESVFNVGPLQLVGEYQYVWMQNEEGINPDMQFHGGYAYASYFLTGEHIPWDRKTGTLGRVKPFENFFMVDRCSGGTGGGWGAWQVALRYSYGDLSDETVYGGIGESVTFGLNWHWNPNARMQFNYIYGQISDRNVVDSNNLTLTGGDYQIVGTRFMVDF</sequence>
<dbReference type="Proteomes" id="UP000317178">
    <property type="component" value="Chromosome"/>
</dbReference>
<dbReference type="InterPro" id="IPR010870">
    <property type="entry name" value="Porin_O/P"/>
</dbReference>
<evidence type="ECO:0000313" key="4">
    <source>
        <dbReference type="Proteomes" id="UP000317178"/>
    </source>
</evidence>
<evidence type="ECO:0000256" key="2">
    <source>
        <dbReference type="SAM" id="MobiDB-lite"/>
    </source>
</evidence>
<gene>
    <name evidence="3" type="ORF">Pla110_10520</name>
</gene>
<feature type="coiled-coil region" evidence="1">
    <location>
        <begin position="37"/>
        <end position="71"/>
    </location>
</feature>
<dbReference type="Gene3D" id="2.40.160.10">
    <property type="entry name" value="Porin"/>
    <property type="match status" value="1"/>
</dbReference>
<keyword evidence="1" id="KW-0175">Coiled coil</keyword>
<keyword evidence="4" id="KW-1185">Reference proteome</keyword>
<evidence type="ECO:0000313" key="3">
    <source>
        <dbReference type="EMBL" id="QDU79344.1"/>
    </source>
</evidence>
<name>A0A518CJI1_9PLAN</name>
<accession>A0A518CJI1</accession>
<proteinExistence type="predicted"/>
<organism evidence="3 4">
    <name type="scientific">Polystyrenella longa</name>
    <dbReference type="NCBI Taxonomy" id="2528007"/>
    <lineage>
        <taxon>Bacteria</taxon>
        <taxon>Pseudomonadati</taxon>
        <taxon>Planctomycetota</taxon>
        <taxon>Planctomycetia</taxon>
        <taxon>Planctomycetales</taxon>
        <taxon>Planctomycetaceae</taxon>
        <taxon>Polystyrenella</taxon>
    </lineage>
</organism>
<feature type="region of interest" description="Disordered" evidence="2">
    <location>
        <begin position="337"/>
        <end position="364"/>
    </location>
</feature>
<dbReference type="AlphaFoldDB" id="A0A518CJI1"/>
<dbReference type="SUPFAM" id="SSF56935">
    <property type="entry name" value="Porins"/>
    <property type="match status" value="1"/>
</dbReference>
<dbReference type="KEGG" id="plon:Pla110_10520"/>
<dbReference type="EMBL" id="CP036281">
    <property type="protein sequence ID" value="QDU79344.1"/>
    <property type="molecule type" value="Genomic_DNA"/>
</dbReference>